<evidence type="ECO:0000256" key="8">
    <source>
        <dbReference type="ARBA" id="ARBA00022806"/>
    </source>
</evidence>
<feature type="compositionally biased region" description="Basic and acidic residues" evidence="16">
    <location>
        <begin position="480"/>
        <end position="495"/>
    </location>
</feature>
<evidence type="ECO:0000256" key="5">
    <source>
        <dbReference type="ARBA" id="ARBA00022741"/>
    </source>
</evidence>
<dbReference type="CDD" id="cd18808">
    <property type="entry name" value="SF1_C_Upf1"/>
    <property type="match status" value="1"/>
</dbReference>
<dbReference type="InterPro" id="IPR047187">
    <property type="entry name" value="SF1_C_Upf1"/>
</dbReference>
<dbReference type="InterPro" id="IPR041679">
    <property type="entry name" value="DNA2/NAM7-like_C"/>
</dbReference>
<keyword evidence="10" id="KW-0067">ATP-binding</keyword>
<keyword evidence="9 15" id="KW-0862">Zinc</keyword>
<feature type="region of interest" description="C4" evidence="15">
    <location>
        <begin position="131"/>
        <end position="161"/>
    </location>
</feature>
<gene>
    <name evidence="18" type="ORF">BRETT_003574</name>
</gene>
<evidence type="ECO:0000256" key="3">
    <source>
        <dbReference type="ARBA" id="ARBA00022490"/>
    </source>
</evidence>
<evidence type="ECO:0000256" key="7">
    <source>
        <dbReference type="ARBA" id="ARBA00022801"/>
    </source>
</evidence>
<reference evidence="18" key="2">
    <citation type="journal article" name="BMC Genomics">
        <title>New genome assemblies reveal patterns of domestication and adaptation across Brettanomyces (Dekkera) species.</title>
        <authorList>
            <person name="Roach M.J."/>
            <person name="Borneman A.R."/>
        </authorList>
    </citation>
    <scope>NUCLEOTIDE SEQUENCE</scope>
    <source>
        <strain evidence="18">UCD 2041</strain>
    </source>
</reference>
<evidence type="ECO:0000256" key="6">
    <source>
        <dbReference type="ARBA" id="ARBA00022771"/>
    </source>
</evidence>
<dbReference type="KEGG" id="bbrx:BRETT_003574"/>
<dbReference type="InterPro" id="IPR040812">
    <property type="entry name" value="UPF1_1B_dom"/>
</dbReference>
<dbReference type="InterPro" id="IPR041677">
    <property type="entry name" value="DNA2/NAM7_AAA_11"/>
</dbReference>
<dbReference type="PROSITE" id="PS51997">
    <property type="entry name" value="UPF1_CH_RICH"/>
    <property type="match status" value="1"/>
</dbReference>
<evidence type="ECO:0000256" key="11">
    <source>
        <dbReference type="ARBA" id="ARBA00023161"/>
    </source>
</evidence>
<accession>A0A871QZR1</accession>
<keyword evidence="11" id="KW-0866">Nonsense-mediated mRNA decay</keyword>
<dbReference type="FunFam" id="3.40.50.300:FF:000097">
    <property type="entry name" value="Regulator of nonsense transcripts 1"/>
    <property type="match status" value="1"/>
</dbReference>
<feature type="compositionally biased region" description="Acidic residues" evidence="16">
    <location>
        <begin position="963"/>
        <end position="981"/>
    </location>
</feature>
<feature type="domain" description="Upf1" evidence="17">
    <location>
        <begin position="63"/>
        <end position="217"/>
    </location>
</feature>
<comment type="catalytic activity">
    <reaction evidence="12">
        <text>ATP + H2O = ADP + phosphate + H(+)</text>
        <dbReference type="Rhea" id="RHEA:13065"/>
        <dbReference type="ChEBI" id="CHEBI:15377"/>
        <dbReference type="ChEBI" id="CHEBI:15378"/>
        <dbReference type="ChEBI" id="CHEBI:30616"/>
        <dbReference type="ChEBI" id="CHEBI:43474"/>
        <dbReference type="ChEBI" id="CHEBI:456216"/>
        <dbReference type="EC" id="3.6.4.12"/>
    </reaction>
    <physiologicalReaction direction="left-to-right" evidence="12">
        <dbReference type="Rhea" id="RHEA:13066"/>
    </physiologicalReaction>
</comment>
<dbReference type="Gene3D" id="3.40.50.300">
    <property type="entry name" value="P-loop containing nucleotide triphosphate hydrolases"/>
    <property type="match status" value="2"/>
</dbReference>
<dbReference type="InterPro" id="IPR045055">
    <property type="entry name" value="DNA2/NAM7-like"/>
</dbReference>
<dbReference type="InterPro" id="IPR018999">
    <property type="entry name" value="UPF1_CH/ZBD"/>
</dbReference>
<feature type="region of interest" description="C3H" evidence="15">
    <location>
        <begin position="71"/>
        <end position="103"/>
    </location>
</feature>
<name>A0A871QZR1_DEKBR</name>
<evidence type="ECO:0000256" key="14">
    <source>
        <dbReference type="ARBA" id="ARBA00055561"/>
    </source>
</evidence>
<dbReference type="GO" id="GO:0000184">
    <property type="term" value="P:nuclear-transcribed mRNA catabolic process, nonsense-mediated decay"/>
    <property type="evidence" value="ECO:0007669"/>
    <property type="project" value="UniProtKB-KW"/>
</dbReference>
<comment type="function">
    <text evidence="14">RNA-dependent helicase required for nonsense-mediated decay (NMD) of aberrant mRNAs containing premature stop codons and modulates the expression level of normal mRNAs. Also capable of unwinding double-stranded DNA and translocating on single-stranded DNA.</text>
</comment>
<dbReference type="GO" id="GO:0005737">
    <property type="term" value="C:cytoplasm"/>
    <property type="evidence" value="ECO:0007669"/>
    <property type="project" value="UniProtKB-SubCell"/>
</dbReference>
<evidence type="ECO:0000256" key="9">
    <source>
        <dbReference type="ARBA" id="ARBA00022833"/>
    </source>
</evidence>
<evidence type="ECO:0000256" key="1">
    <source>
        <dbReference type="ARBA" id="ARBA00004496"/>
    </source>
</evidence>
<evidence type="ECO:0000256" key="13">
    <source>
        <dbReference type="ARBA" id="ARBA00049390"/>
    </source>
</evidence>
<evidence type="ECO:0000313" key="19">
    <source>
        <dbReference type="Proteomes" id="UP000663131"/>
    </source>
</evidence>
<dbReference type="Proteomes" id="UP000663131">
    <property type="component" value="Chromosome 6"/>
</dbReference>
<dbReference type="RefSeq" id="XP_041135920.1">
    <property type="nucleotide sequence ID" value="XM_041282081.1"/>
</dbReference>
<feature type="region of interest" description="Disordered" evidence="16">
    <location>
        <begin position="957"/>
        <end position="988"/>
    </location>
</feature>
<dbReference type="AlphaFoldDB" id="A0A871QZR1"/>
<dbReference type="Pfam" id="PF18141">
    <property type="entry name" value="UPF1_1B_dom"/>
    <property type="match status" value="1"/>
</dbReference>
<evidence type="ECO:0000313" key="18">
    <source>
        <dbReference type="EMBL" id="QOU19427.1"/>
    </source>
</evidence>
<organism evidence="18 19">
    <name type="scientific">Dekkera bruxellensis</name>
    <name type="common">Brettanomyces custersii</name>
    <dbReference type="NCBI Taxonomy" id="5007"/>
    <lineage>
        <taxon>Eukaryota</taxon>
        <taxon>Fungi</taxon>
        <taxon>Dikarya</taxon>
        <taxon>Ascomycota</taxon>
        <taxon>Saccharomycotina</taxon>
        <taxon>Pichiomycetes</taxon>
        <taxon>Pichiales</taxon>
        <taxon>Pichiaceae</taxon>
        <taxon>Brettanomyces</taxon>
    </lineage>
</organism>
<dbReference type="Pfam" id="PF13087">
    <property type="entry name" value="AAA_12"/>
    <property type="match status" value="1"/>
</dbReference>
<dbReference type="GO" id="GO:0003678">
    <property type="term" value="F:DNA helicase activity"/>
    <property type="evidence" value="ECO:0007669"/>
    <property type="project" value="UniProtKB-EC"/>
</dbReference>
<dbReference type="Gene3D" id="2.40.30.230">
    <property type="match status" value="1"/>
</dbReference>
<dbReference type="GO" id="GO:0005524">
    <property type="term" value="F:ATP binding"/>
    <property type="evidence" value="ECO:0007669"/>
    <property type="project" value="UniProtKB-KW"/>
</dbReference>
<dbReference type="SUPFAM" id="SSF52540">
    <property type="entry name" value="P-loop containing nucleoside triphosphate hydrolases"/>
    <property type="match status" value="1"/>
</dbReference>
<dbReference type="GO" id="GO:0016787">
    <property type="term" value="F:hydrolase activity"/>
    <property type="evidence" value="ECO:0007669"/>
    <property type="project" value="UniProtKB-KW"/>
</dbReference>
<keyword evidence="5" id="KW-0547">Nucleotide-binding</keyword>
<dbReference type="Pfam" id="PF13086">
    <property type="entry name" value="AAA_11"/>
    <property type="match status" value="2"/>
</dbReference>
<evidence type="ECO:0000256" key="15">
    <source>
        <dbReference type="PROSITE-ProRule" id="PRU01341"/>
    </source>
</evidence>
<keyword evidence="4 15" id="KW-0479">Metal-binding</keyword>
<keyword evidence="7" id="KW-0378">Hydrolase</keyword>
<sequence>MGIMTISHDYNAKEDVSAAQMSTSGHEDEMQSSASVSGTFETSSFAQSEPSTMAPTVRADLHDIALPAYACAYCGCSSPQSVIQCTVCKRWFCNGQNGARGSHIVIHMTMSHHNSLALHPESEMGDTPLECYKCGNKNVFSLGFVAAKEESVVVLLCRLPCAQTKQNPEWDMEHWQPLIEGRHLLPWLARPPQDDEMVSGVPGMKQISDLEAMWRESGQQAASDGRKIGSVDESGVEDAGGDAVEALEPVQLVYKDGFEYQRTFGPLVEAEANYFHRVKESKILKEIKVRWSVGVNKKKMASFILPSYEFAEFKMAVGDEIRLSHEAVPELDAWQDSGYVVRLPGPSTEELTVQMRSKDAPMHVQQGFSAELVWKSVPYDRMQEALKRFALDQKSVSKYLYYKLLGKDQPAETFDVELPARLSVSKELELNASQLNAVQTALRNPLTLIQGPPGTGKTVTSATIVYQLCRMRRSGKAKGKAKDKAKDKGGKDKGSTRKPPPVLVCAPSNVAVDHLTLQLARLGLRVVRVAARGWTCDQEEVEKCSLDSVVARTAGGRLRRLLRRREETGELSEQEYREYTSLVRAREAAVVTRAEVVCCTCVTAGSGQLPGHWAACTVLIDESTQATEPECLIPIARGARQVILVGDHQQLGPVIGDPRVRSLGLGQSLFERLILLGNTPVRLEVQYRMHPGLAEFSSNVFYEGSLHNGVSASQRSGAASGFPWPISGSPLMFWACFGPEELSSSGVSYLNRTEATNCFKIVSRMFSAGVSPEQIGIVTPYEGQRHFISSYMLLNASPDITDALQHVEVVSVDAFQGREKDFIIFSCVRSNDFHQLGFLRDPRRLNVALTRARYGLIILGNPITLSRDRLWASLLHYYRDRGCLVEGQLGRMRVCSVRLGAPAYARPSPRAQMYQKSNYRESDTATLVSCDASVLGGQENNPWPTIDQAEHYSYARKGNYGDQEQDSDDQEQDYGDQEQDSDDRASRSVIESFTNKFASEFTF</sequence>
<protein>
    <recommendedName>
        <fullName evidence="17">Upf1 domain-containing protein</fullName>
    </recommendedName>
</protein>
<dbReference type="EMBL" id="CP063134">
    <property type="protein sequence ID" value="QOU19427.1"/>
    <property type="molecule type" value="Genomic_DNA"/>
</dbReference>
<evidence type="ECO:0000256" key="2">
    <source>
        <dbReference type="ARBA" id="ARBA00007913"/>
    </source>
</evidence>
<dbReference type="Gene3D" id="6.10.140.1240">
    <property type="match status" value="1"/>
</dbReference>
<dbReference type="GO" id="GO:0003723">
    <property type="term" value="F:RNA binding"/>
    <property type="evidence" value="ECO:0007669"/>
    <property type="project" value="InterPro"/>
</dbReference>
<keyword evidence="6 15" id="KW-0863">Zinc-finger</keyword>
<comment type="subcellular location">
    <subcellularLocation>
        <location evidence="1">Cytoplasm</location>
    </subcellularLocation>
</comment>
<proteinExistence type="inferred from homology"/>
<dbReference type="InterPro" id="IPR003593">
    <property type="entry name" value="AAA+_ATPase"/>
</dbReference>
<evidence type="ECO:0000256" key="12">
    <source>
        <dbReference type="ARBA" id="ARBA00048432"/>
    </source>
</evidence>
<dbReference type="OrthoDB" id="6513042at2759"/>
<dbReference type="GeneID" id="64575497"/>
<dbReference type="CDD" id="cd18039">
    <property type="entry name" value="DEXXQc_UPF1"/>
    <property type="match status" value="1"/>
</dbReference>
<evidence type="ECO:0000256" key="10">
    <source>
        <dbReference type="ARBA" id="ARBA00022840"/>
    </source>
</evidence>
<keyword evidence="3" id="KW-0963">Cytoplasm</keyword>
<evidence type="ECO:0000259" key="17">
    <source>
        <dbReference type="PROSITE" id="PS51997"/>
    </source>
</evidence>
<dbReference type="Pfam" id="PF09416">
    <property type="entry name" value="UPF1_Zn_bind"/>
    <property type="match status" value="1"/>
</dbReference>
<feature type="region of interest" description="Disordered" evidence="16">
    <location>
        <begin position="475"/>
        <end position="502"/>
    </location>
</feature>
<evidence type="ECO:0000256" key="4">
    <source>
        <dbReference type="ARBA" id="ARBA00022723"/>
    </source>
</evidence>
<dbReference type="GO" id="GO:0008270">
    <property type="term" value="F:zinc ion binding"/>
    <property type="evidence" value="ECO:0007669"/>
    <property type="project" value="UniProtKB-UniRule"/>
</dbReference>
<dbReference type="CDD" id="cd21400">
    <property type="entry name" value="ZBD_UPF1-like"/>
    <property type="match status" value="1"/>
</dbReference>
<comment type="catalytic activity">
    <reaction evidence="13">
        <text>ATP + H2O = ADP + phosphate + H(+)</text>
        <dbReference type="Rhea" id="RHEA:13065"/>
        <dbReference type="ChEBI" id="CHEBI:15377"/>
        <dbReference type="ChEBI" id="CHEBI:15378"/>
        <dbReference type="ChEBI" id="CHEBI:30616"/>
        <dbReference type="ChEBI" id="CHEBI:43474"/>
        <dbReference type="ChEBI" id="CHEBI:456216"/>
        <dbReference type="EC" id="3.6.4.13"/>
    </reaction>
    <physiologicalReaction direction="left-to-right" evidence="13">
        <dbReference type="Rhea" id="RHEA:13066"/>
    </physiologicalReaction>
</comment>
<dbReference type="CDD" id="cd21407">
    <property type="entry name" value="1B_UPF1-like"/>
    <property type="match status" value="1"/>
</dbReference>
<comment type="similarity">
    <text evidence="2">Belongs to the DNA2/NAM7 helicase family.</text>
</comment>
<dbReference type="PANTHER" id="PTHR10887">
    <property type="entry name" value="DNA2/NAM7 HELICASE FAMILY"/>
    <property type="match status" value="1"/>
</dbReference>
<dbReference type="InterPro" id="IPR027417">
    <property type="entry name" value="P-loop_NTPase"/>
</dbReference>
<evidence type="ECO:0000256" key="16">
    <source>
        <dbReference type="SAM" id="MobiDB-lite"/>
    </source>
</evidence>
<keyword evidence="8" id="KW-0347">Helicase</keyword>
<dbReference type="PANTHER" id="PTHR10887:SF364">
    <property type="entry name" value="REGULATOR OF NONSENSE TRANSCRIPTS 1"/>
    <property type="match status" value="1"/>
</dbReference>
<reference evidence="18" key="1">
    <citation type="submission" date="2020-10" db="EMBL/GenBank/DDBJ databases">
        <authorList>
            <person name="Palmer J.M."/>
        </authorList>
    </citation>
    <scope>NUCLEOTIDE SEQUENCE</scope>
    <source>
        <strain evidence="18">UCD 2041</strain>
    </source>
</reference>
<feature type="region of interest" description="CC/SHH/C" evidence="15">
    <location>
        <begin position="85"/>
        <end position="113"/>
    </location>
</feature>
<dbReference type="SMART" id="SM00382">
    <property type="entry name" value="AAA"/>
    <property type="match status" value="1"/>
</dbReference>
<dbReference type="GO" id="GO:0003724">
    <property type="term" value="F:RNA helicase activity"/>
    <property type="evidence" value="ECO:0007669"/>
    <property type="project" value="UniProtKB-EC"/>
</dbReference>